<reference evidence="2 3" key="1">
    <citation type="submission" date="2019-06" db="EMBL/GenBank/DDBJ databases">
        <authorList>
            <person name="Meng X."/>
        </authorList>
    </citation>
    <scope>NUCLEOTIDE SEQUENCE [LARGE SCALE GENOMIC DNA]</scope>
    <source>
        <strain evidence="2 3">M625</strain>
    </source>
</reference>
<evidence type="ECO:0000256" key="1">
    <source>
        <dbReference type="SAM" id="SignalP"/>
    </source>
</evidence>
<organism evidence="2 3">
    <name type="scientific">Aquimarina algicola</name>
    <dbReference type="NCBI Taxonomy" id="2589995"/>
    <lineage>
        <taxon>Bacteria</taxon>
        <taxon>Pseudomonadati</taxon>
        <taxon>Bacteroidota</taxon>
        <taxon>Flavobacteriia</taxon>
        <taxon>Flavobacteriales</taxon>
        <taxon>Flavobacteriaceae</taxon>
        <taxon>Aquimarina</taxon>
    </lineage>
</organism>
<accession>A0A504JAD9</accession>
<dbReference type="AlphaFoldDB" id="A0A504JAD9"/>
<name>A0A504JAD9_9FLAO</name>
<keyword evidence="1" id="KW-0732">Signal</keyword>
<protein>
    <recommendedName>
        <fullName evidence="4">DUF4468 domain-containing protein</fullName>
    </recommendedName>
</protein>
<sequence>MKKLFLLLFMLGAGLSVQAQQYNSKELSDLFSDELYPLAKDISEYTNKVIAYGNVISIVKKTGTTSLAKKKIEGISVEAHSFSLLTSSGKEINLNNDMLLANKVVNKFFDVLRRVKESMKEDNRKEVEDILNSL</sequence>
<dbReference type="EMBL" id="VFWZ01000002">
    <property type="protein sequence ID" value="TPN87624.1"/>
    <property type="molecule type" value="Genomic_DNA"/>
</dbReference>
<keyword evidence="3" id="KW-1185">Reference proteome</keyword>
<feature type="signal peptide" evidence="1">
    <location>
        <begin position="1"/>
        <end position="19"/>
    </location>
</feature>
<evidence type="ECO:0000313" key="2">
    <source>
        <dbReference type="EMBL" id="TPN87624.1"/>
    </source>
</evidence>
<gene>
    <name evidence="2" type="ORF">FHK87_08580</name>
</gene>
<evidence type="ECO:0008006" key="4">
    <source>
        <dbReference type="Google" id="ProtNLM"/>
    </source>
</evidence>
<dbReference type="RefSeq" id="WP_140592264.1">
    <property type="nucleotide sequence ID" value="NZ_VFWZ01000002.1"/>
</dbReference>
<evidence type="ECO:0000313" key="3">
    <source>
        <dbReference type="Proteomes" id="UP000315540"/>
    </source>
</evidence>
<comment type="caution">
    <text evidence="2">The sequence shown here is derived from an EMBL/GenBank/DDBJ whole genome shotgun (WGS) entry which is preliminary data.</text>
</comment>
<proteinExistence type="predicted"/>
<feature type="chain" id="PRO_5021293483" description="DUF4468 domain-containing protein" evidence="1">
    <location>
        <begin position="20"/>
        <end position="134"/>
    </location>
</feature>
<dbReference type="OrthoDB" id="1163373at2"/>
<dbReference type="Proteomes" id="UP000315540">
    <property type="component" value="Unassembled WGS sequence"/>
</dbReference>